<feature type="region of interest" description="Disordered" evidence="1">
    <location>
        <begin position="540"/>
        <end position="560"/>
    </location>
</feature>
<sequence length="560" mass="61772">MTGKVSGNPLGDAVMMFKTTSGSPHYFSFHSSGSKRDETGERPAGHTLISGKTGAGKTTLLASVLTHFDKFRPRMMICDKDRGLQPWVLAMGGRYFTINPGEKTGWNPFQAEDSPKQRLFCRKLLESMAESDGEPVNHVDRAEIDVAIDTLYTSIRNVSDRSLSVLMESIPDHDDHSRPSLRKRLDKWVGDGERAWVFDNKNEMLDLSSARIFGFDFTHVLDIDAVRPVVVQYLLSRSKEMMDGIIPFMATKIIMRDRGGDPVTYIEKMGLTPEEFNLIKSFGDNDHKFLIKQGGNSCVAIHDLSHAKEFIPVLSGNKVRGALAEEAISIYGDDVEKWLPYYLESVASVILASSGVQASGIPVFDGAAALNFVQQLTQLKQQYIQMKQTAESLKGINSIGGLLSNPAIRDYMPEDLKGAYDEVGDAIFKGQSGQYKGLEGAIDAIEDAASKRKTWEDIQTARAQKAKMDAAMMSASYTGAIKRLESIEALMSKVGSTPTAKESQDLTSRIASEQAIQQNEMQRLNLMVAMQKAQDRLLEEETKEMAKKSVTGGSGSIPRL</sequence>
<proteinExistence type="predicted"/>
<dbReference type="Proteomes" id="UP000187203">
    <property type="component" value="Unassembled WGS sequence"/>
</dbReference>
<dbReference type="InterPro" id="IPR027417">
    <property type="entry name" value="P-loop_NTPase"/>
</dbReference>
<gene>
    <name evidence="2" type="ORF">COLO4_00457</name>
</gene>
<name>A0A1R3L3S7_9ROSI</name>
<keyword evidence="3" id="KW-1185">Reference proteome</keyword>
<dbReference type="InterPro" id="IPR014158">
    <property type="entry name" value="T4SS_VirB5"/>
</dbReference>
<dbReference type="SUPFAM" id="SSF52540">
    <property type="entry name" value="P-loop containing nucleoside triphosphate hydrolases"/>
    <property type="match status" value="1"/>
</dbReference>
<organism evidence="2 3">
    <name type="scientific">Corchorus olitorius</name>
    <dbReference type="NCBI Taxonomy" id="93759"/>
    <lineage>
        <taxon>Eukaryota</taxon>
        <taxon>Viridiplantae</taxon>
        <taxon>Streptophyta</taxon>
        <taxon>Embryophyta</taxon>
        <taxon>Tracheophyta</taxon>
        <taxon>Spermatophyta</taxon>
        <taxon>Magnoliopsida</taxon>
        <taxon>eudicotyledons</taxon>
        <taxon>Gunneridae</taxon>
        <taxon>Pentapetalae</taxon>
        <taxon>rosids</taxon>
        <taxon>malvids</taxon>
        <taxon>Malvales</taxon>
        <taxon>Malvaceae</taxon>
        <taxon>Grewioideae</taxon>
        <taxon>Apeibeae</taxon>
        <taxon>Corchorus</taxon>
    </lineage>
</organism>
<reference evidence="3" key="1">
    <citation type="submission" date="2013-09" db="EMBL/GenBank/DDBJ databases">
        <title>Corchorus olitorius genome sequencing.</title>
        <authorList>
            <person name="Alam M."/>
            <person name="Haque M.S."/>
            <person name="Islam M.S."/>
            <person name="Emdad E.M."/>
            <person name="Islam M.M."/>
            <person name="Ahmed B."/>
            <person name="Halim A."/>
            <person name="Hossen Q.M.M."/>
            <person name="Hossain M.Z."/>
            <person name="Ahmed R."/>
            <person name="Khan M.M."/>
            <person name="Islam R."/>
            <person name="Rashid M.M."/>
            <person name="Khan S.A."/>
            <person name="Rahman M.S."/>
            <person name="Alam M."/>
            <person name="Yahiya A.S."/>
            <person name="Khan M.S."/>
            <person name="Azam M.S."/>
            <person name="Haque T."/>
            <person name="Lashkar M.Z.H."/>
            <person name="Akhand A.I."/>
            <person name="Morshed G."/>
            <person name="Roy S."/>
            <person name="Uddin K.S."/>
            <person name="Rabeya T."/>
            <person name="Hossain A.S."/>
            <person name="Chowdhury A."/>
            <person name="Snigdha A.R."/>
            <person name="Mortoza M.S."/>
            <person name="Matin S.A."/>
            <person name="Hoque S.M.E."/>
            <person name="Islam M.K."/>
            <person name="Roy D.K."/>
            <person name="Haider R."/>
            <person name="Moosa M.M."/>
            <person name="Elias S.M."/>
            <person name="Hasan A.M."/>
            <person name="Jahan S."/>
            <person name="Shafiuddin M."/>
            <person name="Mahmood N."/>
            <person name="Shommy N.S."/>
        </authorList>
    </citation>
    <scope>NUCLEOTIDE SEQUENCE [LARGE SCALE GENOMIC DNA]</scope>
    <source>
        <strain evidence="3">cv. O-4</strain>
    </source>
</reference>
<feature type="compositionally biased region" description="Basic and acidic residues" evidence="1">
    <location>
        <begin position="34"/>
        <end position="44"/>
    </location>
</feature>
<protein>
    <submittedName>
        <fullName evidence="2">Type IV secretion system, VirB5</fullName>
    </submittedName>
</protein>
<dbReference type="PANTHER" id="PTHR30121">
    <property type="entry name" value="UNCHARACTERIZED PROTEIN YJGR-RELATED"/>
    <property type="match status" value="1"/>
</dbReference>
<evidence type="ECO:0000313" key="2">
    <source>
        <dbReference type="EMBL" id="OMP14004.1"/>
    </source>
</evidence>
<dbReference type="PANTHER" id="PTHR30121:SF12">
    <property type="entry name" value="TYPE IV SECRETION SYSTEM PROTEIN CAGE"/>
    <property type="match status" value="1"/>
</dbReference>
<comment type="caution">
    <text evidence="2">The sequence shown here is derived from an EMBL/GenBank/DDBJ whole genome shotgun (WGS) entry which is preliminary data.</text>
</comment>
<dbReference type="CDD" id="cd14262">
    <property type="entry name" value="VirB5_like"/>
    <property type="match status" value="1"/>
</dbReference>
<accession>A0A1R3L3S7</accession>
<evidence type="ECO:0000313" key="3">
    <source>
        <dbReference type="Proteomes" id="UP000187203"/>
    </source>
</evidence>
<dbReference type="SUPFAM" id="SSF101082">
    <property type="entry name" value="Typo IV secretion system protein TraC"/>
    <property type="match status" value="1"/>
</dbReference>
<dbReference type="AlphaFoldDB" id="A0A1R3L3S7"/>
<dbReference type="InterPro" id="IPR051162">
    <property type="entry name" value="T4SS_component"/>
</dbReference>
<dbReference type="InterPro" id="IPR023220">
    <property type="entry name" value="T4SS_VirB5-domain"/>
</dbReference>
<dbReference type="Gene3D" id="3.40.50.300">
    <property type="entry name" value="P-loop containing nucleotide triphosphate hydrolases"/>
    <property type="match status" value="1"/>
</dbReference>
<evidence type="ECO:0000256" key="1">
    <source>
        <dbReference type="SAM" id="MobiDB-lite"/>
    </source>
</evidence>
<dbReference type="Pfam" id="PF07996">
    <property type="entry name" value="T4SS"/>
    <property type="match status" value="1"/>
</dbReference>
<dbReference type="Gene3D" id="1.20.58.430">
    <property type="entry name" value="Type IV secretion system, VirB5-domain"/>
    <property type="match status" value="1"/>
</dbReference>
<dbReference type="EMBL" id="AWUE01002521">
    <property type="protein sequence ID" value="OMP14004.1"/>
    <property type="molecule type" value="Genomic_DNA"/>
</dbReference>
<feature type="region of interest" description="Disordered" evidence="1">
    <location>
        <begin position="28"/>
        <end position="51"/>
    </location>
</feature>
<dbReference type="OrthoDB" id="6424498at2759"/>